<proteinExistence type="predicted"/>
<dbReference type="Proteomes" id="UP000015103">
    <property type="component" value="Unassembled WGS sequence"/>
</dbReference>
<dbReference type="AlphaFoldDB" id="T1HQW5"/>
<evidence type="ECO:0000313" key="2">
    <source>
        <dbReference type="Proteomes" id="UP000015103"/>
    </source>
</evidence>
<dbReference type="InParanoid" id="T1HQW5"/>
<accession>T1HQW5</accession>
<organism evidence="1 2">
    <name type="scientific">Rhodnius prolixus</name>
    <name type="common">Triatomid bug</name>
    <dbReference type="NCBI Taxonomy" id="13249"/>
    <lineage>
        <taxon>Eukaryota</taxon>
        <taxon>Metazoa</taxon>
        <taxon>Ecdysozoa</taxon>
        <taxon>Arthropoda</taxon>
        <taxon>Hexapoda</taxon>
        <taxon>Insecta</taxon>
        <taxon>Pterygota</taxon>
        <taxon>Neoptera</taxon>
        <taxon>Paraneoptera</taxon>
        <taxon>Hemiptera</taxon>
        <taxon>Heteroptera</taxon>
        <taxon>Panheteroptera</taxon>
        <taxon>Cimicomorpha</taxon>
        <taxon>Reduviidae</taxon>
        <taxon>Triatominae</taxon>
        <taxon>Rhodnius</taxon>
    </lineage>
</organism>
<dbReference type="HOGENOM" id="CLU_1995403_0_0_1"/>
<keyword evidence="2" id="KW-1185">Reference proteome</keyword>
<dbReference type="VEuPathDB" id="VectorBase:RPRC006435"/>
<sequence length="125" mass="13516">MAATPMCVWPCSRKWAQLSRKFDFVKDDFGTDDFGTDDFGKDDFGTDDFGTDDFGKRLAIRLSLSSAQGGAYQLGTGEQIVSGRRGGNGLSLVVGSGCTMKPFGFLRPKKIVAQKELVGKVPQPL</sequence>
<protein>
    <submittedName>
        <fullName evidence="1">Uncharacterized protein</fullName>
    </submittedName>
</protein>
<dbReference type="EMBL" id="ACPB03027856">
    <property type="status" value="NOT_ANNOTATED_CDS"/>
    <property type="molecule type" value="Genomic_DNA"/>
</dbReference>
<dbReference type="EnsemblMetazoa" id="RPRC006435-RA">
    <property type="protein sequence ID" value="RPRC006435-PA"/>
    <property type="gene ID" value="RPRC006435"/>
</dbReference>
<name>T1HQW5_RHOPR</name>
<reference evidence="1" key="1">
    <citation type="submission" date="2015-05" db="UniProtKB">
        <authorList>
            <consortium name="EnsemblMetazoa"/>
        </authorList>
    </citation>
    <scope>IDENTIFICATION</scope>
</reference>
<evidence type="ECO:0000313" key="1">
    <source>
        <dbReference type="EnsemblMetazoa" id="RPRC006435-PA"/>
    </source>
</evidence>